<reference evidence="8" key="1">
    <citation type="submission" date="2021-12" db="EMBL/GenBank/DDBJ databases">
        <authorList>
            <person name="King R."/>
        </authorList>
    </citation>
    <scope>NUCLEOTIDE SEQUENCE</scope>
</reference>
<keyword evidence="9" id="KW-1185">Reference proteome</keyword>
<feature type="transmembrane region" description="Helical" evidence="7">
    <location>
        <begin position="469"/>
        <end position="489"/>
    </location>
</feature>
<dbReference type="PANTHER" id="PTHR12745">
    <property type="entry name" value="SUPPRESSION OF TUMORIGENICITY 7"/>
    <property type="match status" value="1"/>
</dbReference>
<name>A0A9P0B0U6_BRAAE</name>
<dbReference type="InterPro" id="IPR007311">
    <property type="entry name" value="ST7"/>
</dbReference>
<keyword evidence="3 7" id="KW-0812">Transmembrane</keyword>
<evidence type="ECO:0000256" key="5">
    <source>
        <dbReference type="ARBA" id="ARBA00023136"/>
    </source>
</evidence>
<sequence>MWDTSVFLNTLTPKFYVALTGTSSLISGLILIFEWWYFRRYGTSFIEQLSITHISPWISGEYVENGGHLNGHTNGNNSQNVNECKVWRNPLNLYRGAEYQRFYWATNKEPLTYYDMNLSAQDHQTLFTCEADAGKEEYEIMQTAWRERNPAIRIKAAHDALEKNPDCATAYILLAEEEATTILDAEKIFKQALKVAEVSYRKSQPLQHSSSLMEGLHRRDTNVVVYIKRRLAMCARKLGKLKEAVKMFRDLTKEVPPIINILNIHENLIEALLEMQAFADVQAVLVKYDDITLPKSATICYTTALLKARVVADKFSPDIASKRGLNQAEMSAVEAIHRAVEFNPHVPKYLLEMKPLILPPEHLLKRGDSEALAYTFFHLAHWKAVDGALNLLHCTWEGTFRMLPCPLERGHLFYPYPTCTECADRELLPSFHEISVYPKKELPFFIIFTAGLCSFTALLALLTHQYPETMALIAKSFLTWVSLPMYFIYDKVEGLLSSNLLQQLSRI</sequence>
<evidence type="ECO:0000313" key="9">
    <source>
        <dbReference type="Proteomes" id="UP001154078"/>
    </source>
</evidence>
<evidence type="ECO:0000256" key="4">
    <source>
        <dbReference type="ARBA" id="ARBA00022989"/>
    </source>
</evidence>
<dbReference type="Pfam" id="PF04184">
    <property type="entry name" value="ST7"/>
    <property type="match status" value="1"/>
</dbReference>
<protein>
    <recommendedName>
        <fullName evidence="6">Protein ST7 homolog</fullName>
    </recommendedName>
</protein>
<organism evidence="8 9">
    <name type="scientific">Brassicogethes aeneus</name>
    <name type="common">Rape pollen beetle</name>
    <name type="synonym">Meligethes aeneus</name>
    <dbReference type="NCBI Taxonomy" id="1431903"/>
    <lineage>
        <taxon>Eukaryota</taxon>
        <taxon>Metazoa</taxon>
        <taxon>Ecdysozoa</taxon>
        <taxon>Arthropoda</taxon>
        <taxon>Hexapoda</taxon>
        <taxon>Insecta</taxon>
        <taxon>Pterygota</taxon>
        <taxon>Neoptera</taxon>
        <taxon>Endopterygota</taxon>
        <taxon>Coleoptera</taxon>
        <taxon>Polyphaga</taxon>
        <taxon>Cucujiformia</taxon>
        <taxon>Nitidulidae</taxon>
        <taxon>Meligethinae</taxon>
        <taxon>Brassicogethes</taxon>
    </lineage>
</organism>
<keyword evidence="4 7" id="KW-1133">Transmembrane helix</keyword>
<evidence type="ECO:0000256" key="6">
    <source>
        <dbReference type="ARBA" id="ARBA00040270"/>
    </source>
</evidence>
<dbReference type="OrthoDB" id="5914722at2759"/>
<comment type="subcellular location">
    <subcellularLocation>
        <location evidence="1">Membrane</location>
        <topology evidence="1">Multi-pass membrane protein</topology>
    </subcellularLocation>
</comment>
<dbReference type="SUPFAM" id="SSF48452">
    <property type="entry name" value="TPR-like"/>
    <property type="match status" value="1"/>
</dbReference>
<evidence type="ECO:0000313" key="8">
    <source>
        <dbReference type="EMBL" id="CAH0552717.1"/>
    </source>
</evidence>
<dbReference type="EMBL" id="OV121134">
    <property type="protein sequence ID" value="CAH0552717.1"/>
    <property type="molecule type" value="Genomic_DNA"/>
</dbReference>
<feature type="transmembrane region" description="Helical" evidence="7">
    <location>
        <begin position="15"/>
        <end position="38"/>
    </location>
</feature>
<accession>A0A9P0B0U6</accession>
<dbReference type="Gene3D" id="1.25.40.10">
    <property type="entry name" value="Tetratricopeptide repeat domain"/>
    <property type="match status" value="1"/>
</dbReference>
<evidence type="ECO:0000256" key="1">
    <source>
        <dbReference type="ARBA" id="ARBA00004141"/>
    </source>
</evidence>
<comment type="similarity">
    <text evidence="2">Belongs to the ST7 family.</text>
</comment>
<dbReference type="AlphaFoldDB" id="A0A9P0B0U6"/>
<dbReference type="Proteomes" id="UP001154078">
    <property type="component" value="Chromosome 3"/>
</dbReference>
<evidence type="ECO:0000256" key="7">
    <source>
        <dbReference type="SAM" id="Phobius"/>
    </source>
</evidence>
<feature type="transmembrane region" description="Helical" evidence="7">
    <location>
        <begin position="442"/>
        <end position="463"/>
    </location>
</feature>
<dbReference type="GO" id="GO:0016020">
    <property type="term" value="C:membrane"/>
    <property type="evidence" value="ECO:0007669"/>
    <property type="project" value="UniProtKB-SubCell"/>
</dbReference>
<dbReference type="InterPro" id="IPR011990">
    <property type="entry name" value="TPR-like_helical_dom_sf"/>
</dbReference>
<proteinExistence type="inferred from homology"/>
<keyword evidence="5 7" id="KW-0472">Membrane</keyword>
<evidence type="ECO:0000256" key="3">
    <source>
        <dbReference type="ARBA" id="ARBA00022692"/>
    </source>
</evidence>
<evidence type="ECO:0000256" key="2">
    <source>
        <dbReference type="ARBA" id="ARBA00009751"/>
    </source>
</evidence>
<gene>
    <name evidence="8" type="ORF">MELIAE_LOCUS4880</name>
</gene>
<dbReference type="PANTHER" id="PTHR12745:SF6">
    <property type="entry name" value="PROTEIN ST7 HOMOLOG"/>
    <property type="match status" value="1"/>
</dbReference>
<dbReference type="CDD" id="cd11557">
    <property type="entry name" value="ST7"/>
    <property type="match status" value="1"/>
</dbReference>